<dbReference type="Gene3D" id="3.40.50.2030">
    <property type="match status" value="2"/>
</dbReference>
<feature type="binding site" description="via persulfide group" evidence="6">
    <location>
        <position position="399"/>
    </location>
    <ligand>
        <name>hybrid [4Fe-2O-2S] cluster</name>
        <dbReference type="ChEBI" id="CHEBI:60519"/>
    </ligand>
</feature>
<name>A0A9X4XC90_9FIRM</name>
<feature type="binding site" evidence="6">
    <location>
        <position position="489"/>
    </location>
    <ligand>
        <name>hybrid [4Fe-2O-2S] cluster</name>
        <dbReference type="ChEBI" id="CHEBI:60519"/>
    </ligand>
</feature>
<dbReference type="FunFam" id="3.40.50.2030:FF:000001">
    <property type="entry name" value="Hydroxylamine reductase"/>
    <property type="match status" value="1"/>
</dbReference>
<dbReference type="AlphaFoldDB" id="A0A9X4XC90"/>
<dbReference type="Gene3D" id="1.20.1270.20">
    <property type="match status" value="2"/>
</dbReference>
<dbReference type="EMBL" id="WMQE01000008">
    <property type="protein sequence ID" value="MTK20768.1"/>
    <property type="molecule type" value="Genomic_DNA"/>
</dbReference>
<dbReference type="GO" id="GO:0005737">
    <property type="term" value="C:cytoplasm"/>
    <property type="evidence" value="ECO:0007669"/>
    <property type="project" value="UniProtKB-SubCell"/>
</dbReference>
<dbReference type="HAMAP" id="MF_00069">
    <property type="entry name" value="Hydroxylam_reduct"/>
    <property type="match status" value="1"/>
</dbReference>
<feature type="binding site" evidence="6">
    <location>
        <position position="262"/>
    </location>
    <ligand>
        <name>hybrid [4Fe-2O-2S] cluster</name>
        <dbReference type="ChEBI" id="CHEBI:60519"/>
    </ligand>
</feature>
<evidence type="ECO:0000313" key="7">
    <source>
        <dbReference type="EMBL" id="MTK20768.1"/>
    </source>
</evidence>
<dbReference type="GeneID" id="60059955"/>
<dbReference type="InterPro" id="IPR016100">
    <property type="entry name" value="Prismane_a-bundle"/>
</dbReference>
<dbReference type="OrthoDB" id="9761526at2"/>
<evidence type="ECO:0000256" key="2">
    <source>
        <dbReference type="ARBA" id="ARBA00022723"/>
    </source>
</evidence>
<dbReference type="NCBIfam" id="NF003658">
    <property type="entry name" value="PRK05290.1"/>
    <property type="match status" value="1"/>
</dbReference>
<evidence type="ECO:0000256" key="4">
    <source>
        <dbReference type="ARBA" id="ARBA00023004"/>
    </source>
</evidence>
<comment type="caution">
    <text evidence="7">The sequence shown here is derived from an EMBL/GenBank/DDBJ whole genome shotgun (WGS) entry which is preliminary data.</text>
</comment>
<feature type="modified residue" description="Cysteine persulfide" evidence="6">
    <location>
        <position position="399"/>
    </location>
</feature>
<reference evidence="7 8" key="1">
    <citation type="journal article" date="2019" name="Nat. Med.">
        <title>A library of human gut bacterial isolates paired with longitudinal multiomics data enables mechanistic microbiome research.</title>
        <authorList>
            <person name="Poyet M."/>
            <person name="Groussin M."/>
            <person name="Gibbons S.M."/>
            <person name="Avila-Pacheco J."/>
            <person name="Jiang X."/>
            <person name="Kearney S.M."/>
            <person name="Perrotta A.R."/>
            <person name="Berdy B."/>
            <person name="Zhao S."/>
            <person name="Lieberman T.D."/>
            <person name="Swanson P.K."/>
            <person name="Smith M."/>
            <person name="Roesemann S."/>
            <person name="Alexander J.E."/>
            <person name="Rich S.A."/>
            <person name="Livny J."/>
            <person name="Vlamakis H."/>
            <person name="Clish C."/>
            <person name="Bullock K."/>
            <person name="Deik A."/>
            <person name="Scott J."/>
            <person name="Pierce K.A."/>
            <person name="Xavier R.J."/>
            <person name="Alm E.J."/>
        </authorList>
    </citation>
    <scope>NUCLEOTIDE SEQUENCE [LARGE SCALE GENOMIC DNA]</scope>
    <source>
        <strain evidence="7 8">BIOML-A198</strain>
    </source>
</reference>
<keyword evidence="6" id="KW-0004">4Fe-4S</keyword>
<comment type="catalytic activity">
    <reaction evidence="6">
        <text>A + NH4(+) + H2O = hydroxylamine + AH2 + H(+)</text>
        <dbReference type="Rhea" id="RHEA:22052"/>
        <dbReference type="ChEBI" id="CHEBI:13193"/>
        <dbReference type="ChEBI" id="CHEBI:15377"/>
        <dbReference type="ChEBI" id="CHEBI:15378"/>
        <dbReference type="ChEBI" id="CHEBI:15429"/>
        <dbReference type="ChEBI" id="CHEBI:17499"/>
        <dbReference type="ChEBI" id="CHEBI:28938"/>
        <dbReference type="EC" id="1.7.99.1"/>
    </reaction>
</comment>
<comment type="cofactor">
    <cofactor evidence="6">
        <name>hybrid [4Fe-2O-2S] cluster</name>
        <dbReference type="ChEBI" id="CHEBI:60519"/>
    </cofactor>
    <text evidence="6">Binds 1 hybrid [4Fe-2O-2S] cluster.</text>
</comment>
<evidence type="ECO:0000256" key="3">
    <source>
        <dbReference type="ARBA" id="ARBA00023002"/>
    </source>
</evidence>
<keyword evidence="4 6" id="KW-0408">Iron</keyword>
<feature type="binding site" evidence="6">
    <location>
        <position position="238"/>
    </location>
    <ligand>
        <name>hybrid [4Fe-2O-2S] cluster</name>
        <dbReference type="ChEBI" id="CHEBI:60519"/>
    </ligand>
</feature>
<accession>A0A9X4XC90</accession>
<dbReference type="NCBIfam" id="TIGR01703">
    <property type="entry name" value="hybrid_clust"/>
    <property type="match status" value="1"/>
</dbReference>
<sequence>MEMFCNQCQEASKGIGCTVFGVCGKSPELTALMDTFIYSLIGVSTLALEVETVSDEIHEFVMEGLFATITNANFEEEEFVTRTLQSLTYREELKEQLVGRELPILKHDIMNFIAKTKEEMIKKALKVAIHQTENEDIRSIRELMLFGVKGLAAYLSHAQKLGYVQPSLYMGMHKMMAALINESLTLEDYVSLTLELGSIGVEGMALLDTANTTTFGHPEISKVNIGVGERPGILITGHDLHDLVQLLEQTKDQGIDIYTHSEMLPAHYYPELKKYDHLKANYGNAWHLQTKEFETFNGPIIFTTNCLVPPRQSATYQDRVFTTGNTGYPGFKVIPVLVDGRKDFSEVIELAKTCEAPKAIEQGEIVGGFAHHQVMTLASEIISAVEKGEIKHFVVMAGCDGRHKERQYYTDFASALPDDSVILTAGCAKYRYNKLNLGTINGIPRVLDAGQCNDSYSLAVIALKLKEAFGLEDINDLPIVYNIAWYEQKAVIVLLALLSLGVKKIHLGPTLPAFLSPNIVDFLVQTFEIGGISSVEEDLVKFFE</sequence>
<feature type="binding site" evidence="6">
    <location>
        <position position="306"/>
    </location>
    <ligand>
        <name>hybrid [4Fe-2O-2S] cluster</name>
        <dbReference type="ChEBI" id="CHEBI:60519"/>
    </ligand>
</feature>
<feature type="binding site" evidence="6">
    <location>
        <position position="452"/>
    </location>
    <ligand>
        <name>hybrid [4Fe-2O-2S] cluster</name>
        <dbReference type="ChEBI" id="CHEBI:60519"/>
    </ligand>
</feature>
<dbReference type="GO" id="GO:0046872">
    <property type="term" value="F:metal ion binding"/>
    <property type="evidence" value="ECO:0007669"/>
    <property type="project" value="UniProtKB-KW"/>
</dbReference>
<keyword evidence="5 6" id="KW-0411">Iron-sulfur</keyword>
<feature type="binding site" evidence="6">
    <location>
        <position position="23"/>
    </location>
    <ligand>
        <name>[4Fe-4S] cluster</name>
        <dbReference type="ChEBI" id="CHEBI:49883"/>
    </ligand>
</feature>
<dbReference type="EC" id="1.7.99.1" evidence="6"/>
<dbReference type="GO" id="GO:0004601">
    <property type="term" value="F:peroxidase activity"/>
    <property type="evidence" value="ECO:0007669"/>
    <property type="project" value="TreeGrafter"/>
</dbReference>
<keyword evidence="2 6" id="KW-0479">Metal-binding</keyword>
<dbReference type="InterPro" id="IPR011254">
    <property type="entry name" value="Prismane-like_sf"/>
</dbReference>
<dbReference type="InterPro" id="IPR004137">
    <property type="entry name" value="HCP/CODH"/>
</dbReference>
<keyword evidence="1 6" id="KW-0963">Cytoplasm</keyword>
<dbReference type="GO" id="GO:0050418">
    <property type="term" value="F:hydroxylamine reductase activity"/>
    <property type="evidence" value="ECO:0007669"/>
    <property type="project" value="UniProtKB-UniRule"/>
</dbReference>
<feature type="binding site" evidence="6">
    <location>
        <position position="5"/>
    </location>
    <ligand>
        <name>[4Fe-4S] cluster</name>
        <dbReference type="ChEBI" id="CHEBI:49883"/>
    </ligand>
</feature>
<organism evidence="7 8">
    <name type="scientific">Turicibacter sanguinis</name>
    <dbReference type="NCBI Taxonomy" id="154288"/>
    <lineage>
        <taxon>Bacteria</taxon>
        <taxon>Bacillati</taxon>
        <taxon>Bacillota</taxon>
        <taxon>Erysipelotrichia</taxon>
        <taxon>Erysipelotrichales</taxon>
        <taxon>Turicibacteraceae</taxon>
        <taxon>Turicibacter</taxon>
    </lineage>
</organism>
<dbReference type="CDD" id="cd01914">
    <property type="entry name" value="HCP"/>
    <property type="match status" value="1"/>
</dbReference>
<feature type="binding site" evidence="6">
    <location>
        <position position="487"/>
    </location>
    <ligand>
        <name>hybrid [4Fe-2O-2S] cluster</name>
        <dbReference type="ChEBI" id="CHEBI:60519"/>
    </ligand>
</feature>
<dbReference type="RefSeq" id="WP_006784926.1">
    <property type="nucleotide sequence ID" value="NZ_CABJBH010000013.1"/>
</dbReference>
<dbReference type="InterPro" id="IPR010048">
    <property type="entry name" value="Hydroxylam_reduct"/>
</dbReference>
<comment type="function">
    <text evidence="6">Catalyzes the reduction of hydroxylamine to form NH(3) and H(2)O.</text>
</comment>
<protein>
    <recommendedName>
        <fullName evidence="6">Hydroxylamine reductase</fullName>
        <ecNumber evidence="6">1.7.99.1</ecNumber>
    </recommendedName>
    <alternativeName>
        <fullName evidence="6">Hybrid-cluster protein</fullName>
        <shortName evidence="6">HCP</shortName>
    </alternativeName>
    <alternativeName>
        <fullName evidence="6">Prismane protein</fullName>
    </alternativeName>
</protein>
<feature type="binding site" evidence="6">
    <location>
        <position position="427"/>
    </location>
    <ligand>
        <name>hybrid [4Fe-2O-2S] cluster</name>
        <dbReference type="ChEBI" id="CHEBI:60519"/>
    </ligand>
</feature>
<dbReference type="GO" id="GO:0042542">
    <property type="term" value="P:response to hydrogen peroxide"/>
    <property type="evidence" value="ECO:0007669"/>
    <property type="project" value="TreeGrafter"/>
</dbReference>
<dbReference type="Pfam" id="PF03063">
    <property type="entry name" value="Prismane"/>
    <property type="match status" value="1"/>
</dbReference>
<evidence type="ECO:0000256" key="6">
    <source>
        <dbReference type="HAMAP-Rule" id="MF_00069"/>
    </source>
</evidence>
<dbReference type="PANTHER" id="PTHR30109">
    <property type="entry name" value="HYDROXYLAMINE REDUCTASE"/>
    <property type="match status" value="1"/>
</dbReference>
<evidence type="ECO:0000256" key="1">
    <source>
        <dbReference type="ARBA" id="ARBA00022490"/>
    </source>
</evidence>
<comment type="subcellular location">
    <subcellularLocation>
        <location evidence="6">Cytoplasm</location>
    </subcellularLocation>
</comment>
<dbReference type="FunFam" id="1.20.1270.20:FF:000001">
    <property type="entry name" value="Hydroxylamine reductase"/>
    <property type="match status" value="1"/>
</dbReference>
<feature type="binding site" evidence="6">
    <location>
        <position position="17"/>
    </location>
    <ligand>
        <name>[4Fe-4S] cluster</name>
        <dbReference type="ChEBI" id="CHEBI:49883"/>
    </ligand>
</feature>
<dbReference type="InterPro" id="IPR016099">
    <property type="entry name" value="Prismane-like_a/b-sand"/>
</dbReference>
<dbReference type="PIRSF" id="PIRSF000076">
    <property type="entry name" value="HCP"/>
    <property type="match status" value="1"/>
</dbReference>
<comment type="similarity">
    <text evidence="6">Belongs to the HCP family.</text>
</comment>
<proteinExistence type="inferred from homology"/>
<keyword evidence="3 6" id="KW-0560">Oxidoreductase</keyword>
<comment type="cofactor">
    <cofactor evidence="6">
        <name>[4Fe-4S] cluster</name>
        <dbReference type="ChEBI" id="CHEBI:49883"/>
    </cofactor>
    <text evidence="6">Binds 1 [4Fe-4S] cluster.</text>
</comment>
<gene>
    <name evidence="6 7" type="primary">hcp</name>
    <name evidence="7" type="synonym">priS</name>
    <name evidence="7" type="ORF">GMA92_04860</name>
</gene>
<evidence type="ECO:0000256" key="5">
    <source>
        <dbReference type="ARBA" id="ARBA00023014"/>
    </source>
</evidence>
<dbReference type="Proteomes" id="UP000487649">
    <property type="component" value="Unassembled WGS sequence"/>
</dbReference>
<dbReference type="PANTHER" id="PTHR30109:SF0">
    <property type="entry name" value="HYDROXYLAMINE REDUCTASE"/>
    <property type="match status" value="1"/>
</dbReference>
<dbReference type="SUPFAM" id="SSF56821">
    <property type="entry name" value="Prismane protein-like"/>
    <property type="match status" value="1"/>
</dbReference>
<feature type="binding site" evidence="6">
    <location>
        <position position="8"/>
    </location>
    <ligand>
        <name>[4Fe-4S] cluster</name>
        <dbReference type="ChEBI" id="CHEBI:49883"/>
    </ligand>
</feature>
<evidence type="ECO:0000313" key="8">
    <source>
        <dbReference type="Proteomes" id="UP000487649"/>
    </source>
</evidence>
<dbReference type="GO" id="GO:0051539">
    <property type="term" value="F:4 iron, 4 sulfur cluster binding"/>
    <property type="evidence" value="ECO:0007669"/>
    <property type="project" value="UniProtKB-KW"/>
</dbReference>